<dbReference type="Proteomes" id="UP001162483">
    <property type="component" value="Unassembled WGS sequence"/>
</dbReference>
<evidence type="ECO:0000313" key="2">
    <source>
        <dbReference type="EMBL" id="CAI9554272.1"/>
    </source>
</evidence>
<evidence type="ECO:0000256" key="1">
    <source>
        <dbReference type="SAM" id="SignalP"/>
    </source>
</evidence>
<reference evidence="2" key="1">
    <citation type="submission" date="2023-05" db="EMBL/GenBank/DDBJ databases">
        <authorList>
            <person name="Stuckert A."/>
        </authorList>
    </citation>
    <scope>NUCLEOTIDE SEQUENCE</scope>
</reference>
<feature type="signal peptide" evidence="1">
    <location>
        <begin position="1"/>
        <end position="19"/>
    </location>
</feature>
<feature type="non-terminal residue" evidence="2">
    <location>
        <position position="93"/>
    </location>
</feature>
<keyword evidence="3" id="KW-1185">Reference proteome</keyword>
<gene>
    <name evidence="2" type="ORF">SPARVUS_LOCUS4187789</name>
</gene>
<name>A0ABN9C3R5_9NEOB</name>
<dbReference type="EMBL" id="CATNWA010007550">
    <property type="protein sequence ID" value="CAI9554272.1"/>
    <property type="molecule type" value="Genomic_DNA"/>
</dbReference>
<comment type="caution">
    <text evidence="2">The sequence shown here is derived from an EMBL/GenBank/DDBJ whole genome shotgun (WGS) entry which is preliminary data.</text>
</comment>
<protein>
    <submittedName>
        <fullName evidence="2">Uncharacterized protein</fullName>
    </submittedName>
</protein>
<feature type="chain" id="PRO_5046294941" evidence="1">
    <location>
        <begin position="20"/>
        <end position="93"/>
    </location>
</feature>
<sequence length="93" mass="10180">MISVLCMISVAPAVPPVSANQCQLSVLFNASYQCSAHHATYQCLLVYMNATYQCPSELHFSVTYQCASQYHLSMPVSATYQCCQSVPVSAAYQ</sequence>
<accession>A0ABN9C3R5</accession>
<organism evidence="2 3">
    <name type="scientific">Staurois parvus</name>
    <dbReference type="NCBI Taxonomy" id="386267"/>
    <lineage>
        <taxon>Eukaryota</taxon>
        <taxon>Metazoa</taxon>
        <taxon>Chordata</taxon>
        <taxon>Craniata</taxon>
        <taxon>Vertebrata</taxon>
        <taxon>Euteleostomi</taxon>
        <taxon>Amphibia</taxon>
        <taxon>Batrachia</taxon>
        <taxon>Anura</taxon>
        <taxon>Neobatrachia</taxon>
        <taxon>Ranoidea</taxon>
        <taxon>Ranidae</taxon>
        <taxon>Staurois</taxon>
    </lineage>
</organism>
<keyword evidence="1" id="KW-0732">Signal</keyword>
<proteinExistence type="predicted"/>
<evidence type="ECO:0000313" key="3">
    <source>
        <dbReference type="Proteomes" id="UP001162483"/>
    </source>
</evidence>